<dbReference type="Pfam" id="PF01757">
    <property type="entry name" value="Acyl_transf_3"/>
    <property type="match status" value="1"/>
</dbReference>
<protein>
    <submittedName>
        <fullName evidence="3">Acyltransferase</fullName>
    </submittedName>
</protein>
<feature type="transmembrane region" description="Helical" evidence="1">
    <location>
        <begin position="208"/>
        <end position="226"/>
    </location>
</feature>
<feature type="transmembrane region" description="Helical" evidence="1">
    <location>
        <begin position="94"/>
        <end position="112"/>
    </location>
</feature>
<keyword evidence="1" id="KW-1133">Transmembrane helix</keyword>
<comment type="caution">
    <text evidence="3">The sequence shown here is derived from an EMBL/GenBank/DDBJ whole genome shotgun (WGS) entry which is preliminary data.</text>
</comment>
<evidence type="ECO:0000259" key="2">
    <source>
        <dbReference type="Pfam" id="PF01757"/>
    </source>
</evidence>
<dbReference type="GO" id="GO:0016020">
    <property type="term" value="C:membrane"/>
    <property type="evidence" value="ECO:0007669"/>
    <property type="project" value="TreeGrafter"/>
</dbReference>
<feature type="transmembrane region" description="Helical" evidence="1">
    <location>
        <begin position="296"/>
        <end position="313"/>
    </location>
</feature>
<proteinExistence type="predicted"/>
<keyword evidence="3" id="KW-0808">Transferase</keyword>
<evidence type="ECO:0000256" key="1">
    <source>
        <dbReference type="SAM" id="Phobius"/>
    </source>
</evidence>
<dbReference type="Proteomes" id="UP000285190">
    <property type="component" value="Unassembled WGS sequence"/>
</dbReference>
<name>A0A418X524_9BURK</name>
<dbReference type="InterPro" id="IPR050879">
    <property type="entry name" value="Acyltransferase_3"/>
</dbReference>
<feature type="transmembrane region" description="Helical" evidence="1">
    <location>
        <begin position="238"/>
        <end position="258"/>
    </location>
</feature>
<organism evidence="3 4">
    <name type="scientific">Noviherbaspirillum cavernae</name>
    <dbReference type="NCBI Taxonomy" id="2320862"/>
    <lineage>
        <taxon>Bacteria</taxon>
        <taxon>Pseudomonadati</taxon>
        <taxon>Pseudomonadota</taxon>
        <taxon>Betaproteobacteria</taxon>
        <taxon>Burkholderiales</taxon>
        <taxon>Oxalobacteraceae</taxon>
        <taxon>Noviherbaspirillum</taxon>
    </lineage>
</organism>
<dbReference type="GO" id="GO:0016747">
    <property type="term" value="F:acyltransferase activity, transferring groups other than amino-acyl groups"/>
    <property type="evidence" value="ECO:0007669"/>
    <property type="project" value="InterPro"/>
</dbReference>
<dbReference type="EMBL" id="QYUN01000002">
    <property type="protein sequence ID" value="RJG07583.1"/>
    <property type="molecule type" value="Genomic_DNA"/>
</dbReference>
<keyword evidence="4" id="KW-1185">Reference proteome</keyword>
<keyword evidence="1" id="KW-0812">Transmembrane</keyword>
<evidence type="ECO:0000313" key="3">
    <source>
        <dbReference type="EMBL" id="RJG07583.1"/>
    </source>
</evidence>
<accession>A0A418X524</accession>
<feature type="domain" description="Acyltransferase 3" evidence="2">
    <location>
        <begin position="14"/>
        <end position="346"/>
    </location>
</feature>
<feature type="transmembrane region" description="Helical" evidence="1">
    <location>
        <begin position="333"/>
        <end position="350"/>
    </location>
</feature>
<dbReference type="PANTHER" id="PTHR23028:SF53">
    <property type="entry name" value="ACYL_TRANSF_3 DOMAIN-CONTAINING PROTEIN"/>
    <property type="match status" value="1"/>
</dbReference>
<feature type="transmembrane region" description="Helical" evidence="1">
    <location>
        <begin position="264"/>
        <end position="284"/>
    </location>
</feature>
<sequence>MGLTIEKHCMKKILGFDALRALSVVLVILSHVGIIGSVSSPILKAFFTVFNANTGVTIFFVLSGFLITSLLISEYKSTGSISIKNFFIRRALRILPLYYLVVAMTMLIYLVGEFRNFPYVRFQTILHALTYTYNFIPSALEKNFLSHLWSLAVEEQFYLLWPFVFFLLIGKTYRLVLFCIAFVACCFAFYFVSVNWGELQGTFSLDRWFIPAAYPIIVGCLFALLINGVNARERYAKVLSSPLALACSFILVCSPLFLPQTVSFVVHKLAIVLGIAGIISWIFLNQSSLLVKHMDWGPIGYIGTISYGLYVWQGVLTGNGSYREIWFFPPPPLLGALLTFLVAPLSYHYFERWFLVRKSRYSKDSVPVTVHSAANEHLQLR</sequence>
<evidence type="ECO:0000313" key="4">
    <source>
        <dbReference type="Proteomes" id="UP000285190"/>
    </source>
</evidence>
<dbReference type="InterPro" id="IPR002656">
    <property type="entry name" value="Acyl_transf_3_dom"/>
</dbReference>
<keyword evidence="1" id="KW-0472">Membrane</keyword>
<dbReference type="PANTHER" id="PTHR23028">
    <property type="entry name" value="ACETYLTRANSFERASE"/>
    <property type="match status" value="1"/>
</dbReference>
<feature type="transmembrane region" description="Helical" evidence="1">
    <location>
        <begin position="175"/>
        <end position="196"/>
    </location>
</feature>
<dbReference type="AlphaFoldDB" id="A0A418X524"/>
<reference evidence="3 4" key="1">
    <citation type="submission" date="2018-09" db="EMBL/GenBank/DDBJ databases">
        <authorList>
            <person name="Zhu H."/>
        </authorList>
    </citation>
    <scope>NUCLEOTIDE SEQUENCE [LARGE SCALE GENOMIC DNA]</scope>
    <source>
        <strain evidence="3 4">K2R10-39</strain>
    </source>
</reference>
<gene>
    <name evidence="3" type="ORF">D3870_17695</name>
</gene>
<keyword evidence="3" id="KW-0012">Acyltransferase</keyword>
<feature type="transmembrane region" description="Helical" evidence="1">
    <location>
        <begin position="148"/>
        <end position="168"/>
    </location>
</feature>
<dbReference type="GO" id="GO:0009103">
    <property type="term" value="P:lipopolysaccharide biosynthetic process"/>
    <property type="evidence" value="ECO:0007669"/>
    <property type="project" value="TreeGrafter"/>
</dbReference>
<feature type="transmembrane region" description="Helical" evidence="1">
    <location>
        <begin position="21"/>
        <end position="43"/>
    </location>
</feature>
<feature type="transmembrane region" description="Helical" evidence="1">
    <location>
        <begin position="55"/>
        <end position="73"/>
    </location>
</feature>